<name>A4GVG7_GOSHI</name>
<protein>
    <submittedName>
        <fullName evidence="1">Uncharacterized protein</fullName>
    </submittedName>
</protein>
<accession>A4GVG7</accession>
<reference evidence="1" key="1">
    <citation type="submission" date="2007-02" db="EMBL/GenBank/DDBJ databases">
        <title>Identification of differentially expressed genes in developing cotton fiber (Gossypium hirsutum L.).</title>
        <authorList>
            <person name="Iqbal S."/>
            <person name="Bashir A."/>
            <person name="Ahmed M."/>
        </authorList>
    </citation>
    <scope>NUCLEOTIDE SEQUENCE</scope>
</reference>
<proteinExistence type="evidence at transcript level"/>
<dbReference type="GO" id="GO:0090378">
    <property type="term" value="P:seed trichome elongation"/>
    <property type="evidence" value="ECO:0000270"/>
    <property type="project" value="AgBase"/>
</dbReference>
<dbReference type="AlphaFoldDB" id="A4GVG7"/>
<dbReference type="EMBL" id="EF440361">
    <property type="protein sequence ID" value="ABO32474.1"/>
    <property type="molecule type" value="mRNA"/>
</dbReference>
<organism evidence="1">
    <name type="scientific">Gossypium hirsutum</name>
    <name type="common">Upland cotton</name>
    <name type="synonym">Gossypium mexicanum</name>
    <dbReference type="NCBI Taxonomy" id="3635"/>
    <lineage>
        <taxon>Eukaryota</taxon>
        <taxon>Viridiplantae</taxon>
        <taxon>Streptophyta</taxon>
        <taxon>Embryophyta</taxon>
        <taxon>Tracheophyta</taxon>
        <taxon>Spermatophyta</taxon>
        <taxon>Magnoliopsida</taxon>
        <taxon>eudicotyledons</taxon>
        <taxon>Gunneridae</taxon>
        <taxon>Pentapetalae</taxon>
        <taxon>rosids</taxon>
        <taxon>malvids</taxon>
        <taxon>Malvales</taxon>
        <taxon>Malvaceae</taxon>
        <taxon>Malvoideae</taxon>
        <taxon>Gossypium</taxon>
    </lineage>
</organism>
<sequence>MFLILISSQLQISFENEIQQSQNNISTKVIIVNEHSIPSGEKQQLENTNQS</sequence>
<evidence type="ECO:0000313" key="1">
    <source>
        <dbReference type="EMBL" id="ABO32474.1"/>
    </source>
</evidence>